<feature type="transmembrane region" description="Helical" evidence="1">
    <location>
        <begin position="66"/>
        <end position="87"/>
    </location>
</feature>
<evidence type="ECO:0000256" key="1">
    <source>
        <dbReference type="SAM" id="Phobius"/>
    </source>
</evidence>
<evidence type="ECO:0000313" key="3">
    <source>
        <dbReference type="Proteomes" id="UP000290624"/>
    </source>
</evidence>
<protein>
    <submittedName>
        <fullName evidence="2">Uncharacterized protein</fullName>
    </submittedName>
</protein>
<gene>
    <name evidence="2" type="ORF">C1706_06575</name>
</gene>
<dbReference type="PROSITE" id="PS50244">
    <property type="entry name" value="S5A_REDUCTASE"/>
    <property type="match status" value="1"/>
</dbReference>
<dbReference type="OrthoDB" id="9779233at2"/>
<dbReference type="RefSeq" id="WP_129458437.1">
    <property type="nucleotide sequence ID" value="NZ_PPCV01000004.1"/>
</dbReference>
<comment type="caution">
    <text evidence="2">The sequence shown here is derived from an EMBL/GenBank/DDBJ whole genome shotgun (WGS) entry which is preliminary data.</text>
</comment>
<sequence>MTLASQASKVAVLAAVVCLAAGVAWAGGHSGILAAGVPLFAWAVAAAFLVQWIAYVPAQILRTERFFDAVGSATYILITVALFVALGEPGPRALMLGIAVIVWAARLGAFLFLRIRASGSDSRFDEIKGSPLRFFTVWTMQGLWVSLTASAAWIAMTSTTQAPLSVSFFVGAALWAGGLALEVVADAQKSRFRADPANRGAFISTGLWSWSQHPNYFGEIVVWVGIAVMALPNLAGWQVVGLVSPVFVVLLLTRVSGIPLLRQKAEQRWGGDARYREYRRRTSILVPLPPPS</sequence>
<dbReference type="Proteomes" id="UP000290624">
    <property type="component" value="Unassembled WGS sequence"/>
</dbReference>
<keyword evidence="1" id="KW-0812">Transmembrane</keyword>
<feature type="transmembrane region" description="Helical" evidence="1">
    <location>
        <begin position="162"/>
        <end position="184"/>
    </location>
</feature>
<proteinExistence type="predicted"/>
<dbReference type="AlphaFoldDB" id="A0A4V1Q7D7"/>
<feature type="transmembrane region" description="Helical" evidence="1">
    <location>
        <begin position="93"/>
        <end position="113"/>
    </location>
</feature>
<keyword evidence="1" id="KW-1133">Transmembrane helix</keyword>
<feature type="transmembrane region" description="Helical" evidence="1">
    <location>
        <begin position="134"/>
        <end position="156"/>
    </location>
</feature>
<dbReference type="PANTHER" id="PTHR32251">
    <property type="entry name" value="3-OXO-5-ALPHA-STEROID 4-DEHYDROGENASE"/>
    <property type="match status" value="1"/>
</dbReference>
<dbReference type="EMBL" id="PPCV01000004">
    <property type="protein sequence ID" value="RXW32228.1"/>
    <property type="molecule type" value="Genomic_DNA"/>
</dbReference>
<reference evidence="2 3" key="1">
    <citation type="submission" date="2018-01" db="EMBL/GenBank/DDBJ databases">
        <title>Lactibacter flavus gen. nov., sp. nov., a novel bacterium of the family Propionibacteriaceae isolated from raw milk and dairy products.</title>
        <authorList>
            <person name="Wenning M."/>
            <person name="Breitenwieser F."/>
            <person name="Huptas C."/>
            <person name="von Neubeck M."/>
            <person name="Busse H.-J."/>
            <person name="Scherer S."/>
        </authorList>
    </citation>
    <scope>NUCLEOTIDE SEQUENCE [LARGE SCALE GENOMIC DNA]</scope>
    <source>
        <strain evidence="2 3">VG341</strain>
    </source>
</reference>
<organism evidence="2 3">
    <name type="scientific">Propioniciclava flava</name>
    <dbReference type="NCBI Taxonomy" id="2072026"/>
    <lineage>
        <taxon>Bacteria</taxon>
        <taxon>Bacillati</taxon>
        <taxon>Actinomycetota</taxon>
        <taxon>Actinomycetes</taxon>
        <taxon>Propionibacteriales</taxon>
        <taxon>Propionibacteriaceae</taxon>
        <taxon>Propioniciclava</taxon>
    </lineage>
</organism>
<accession>A0A4V1Q7D7</accession>
<dbReference type="Pfam" id="PF06966">
    <property type="entry name" value="DUF1295"/>
    <property type="match status" value="1"/>
</dbReference>
<keyword evidence="1" id="KW-0472">Membrane</keyword>
<name>A0A4V1Q7D7_9ACTN</name>
<dbReference type="InterPro" id="IPR010721">
    <property type="entry name" value="UstE-like"/>
</dbReference>
<dbReference type="PANTHER" id="PTHR32251:SF17">
    <property type="entry name" value="STEROID 5-ALPHA REDUCTASE C-TERMINAL DOMAIN-CONTAINING PROTEIN"/>
    <property type="match status" value="1"/>
</dbReference>
<dbReference type="Gene3D" id="1.20.120.1630">
    <property type="match status" value="1"/>
</dbReference>
<feature type="transmembrane region" description="Helical" evidence="1">
    <location>
        <begin position="216"/>
        <end position="236"/>
    </location>
</feature>
<keyword evidence="3" id="KW-1185">Reference proteome</keyword>
<dbReference type="GO" id="GO:0016020">
    <property type="term" value="C:membrane"/>
    <property type="evidence" value="ECO:0007669"/>
    <property type="project" value="TreeGrafter"/>
</dbReference>
<feature type="transmembrane region" description="Helical" evidence="1">
    <location>
        <begin position="36"/>
        <end position="54"/>
    </location>
</feature>
<evidence type="ECO:0000313" key="2">
    <source>
        <dbReference type="EMBL" id="RXW32228.1"/>
    </source>
</evidence>